<dbReference type="AlphaFoldDB" id="A0A5K7XJ52"/>
<proteinExistence type="predicted"/>
<accession>A0A5K7XJ52</accession>
<evidence type="ECO:0000256" key="1">
    <source>
        <dbReference type="SAM" id="SignalP"/>
    </source>
</evidence>
<feature type="signal peptide" evidence="1">
    <location>
        <begin position="1"/>
        <end position="20"/>
    </location>
</feature>
<keyword evidence="1" id="KW-0732">Signal</keyword>
<dbReference type="KEGG" id="lpav:PLANPX_4028"/>
<name>A0A5K7XJ52_9BACT</name>
<sequence>MKRRLLAALCACVGLAFAQASICKDVAAQAPVTITIFVSERTAFDGSTSYSMSPSYFSLAPRRAETLRGPSGTEYPPNSIPGENFSSWEDLTAATFGEWNFTSTAIGNSTDVQTYRFTVSAFARSSFPDSPLISPPNLSVVTSPFSVTWDPPSSGYGYGAAGIAASGKLVQPGELEFKFGSSLSTDAHLSFSTSAPSRLMNTLVSEVSGPSDGALYSVRPSLAVGRSLAVRYFPADSVPEPSALALAAVSVVVVTACEKWGRRLRRPQG</sequence>
<reference evidence="3" key="1">
    <citation type="submission" date="2019-10" db="EMBL/GenBank/DDBJ databases">
        <title>Lacipirellula parvula gen. nov., sp. nov., representing a lineage of planctomycetes widespread in freshwater anoxic habitats, and description of the family Lacipirellulaceae.</title>
        <authorList>
            <person name="Dedysh S.N."/>
            <person name="Kulichevskaya I.S."/>
            <person name="Beletsky A.V."/>
            <person name="Rakitin A.L."/>
            <person name="Mardanov A.V."/>
            <person name="Ivanova A.A."/>
            <person name="Saltykova V.X."/>
            <person name="Rijpstra W.I.C."/>
            <person name="Sinninghe Damste J.S."/>
            <person name="Ravin N.V."/>
        </authorList>
    </citation>
    <scope>NUCLEOTIDE SEQUENCE [LARGE SCALE GENOMIC DNA]</scope>
    <source>
        <strain evidence="3">PX69</strain>
    </source>
</reference>
<dbReference type="Proteomes" id="UP000326837">
    <property type="component" value="Chromosome"/>
</dbReference>
<evidence type="ECO:0008006" key="4">
    <source>
        <dbReference type="Google" id="ProtNLM"/>
    </source>
</evidence>
<dbReference type="EMBL" id="AP021861">
    <property type="protein sequence ID" value="BBO34416.1"/>
    <property type="molecule type" value="Genomic_DNA"/>
</dbReference>
<keyword evidence="3" id="KW-1185">Reference proteome</keyword>
<evidence type="ECO:0000313" key="3">
    <source>
        <dbReference type="Proteomes" id="UP000326837"/>
    </source>
</evidence>
<protein>
    <recommendedName>
        <fullName evidence="4">PEP-CTERM protein-sorting domain-containing protein</fullName>
    </recommendedName>
</protein>
<dbReference type="RefSeq" id="WP_152099994.1">
    <property type="nucleotide sequence ID" value="NZ_AP021861.1"/>
</dbReference>
<organism evidence="2 3">
    <name type="scientific">Lacipirellula parvula</name>
    <dbReference type="NCBI Taxonomy" id="2650471"/>
    <lineage>
        <taxon>Bacteria</taxon>
        <taxon>Pseudomonadati</taxon>
        <taxon>Planctomycetota</taxon>
        <taxon>Planctomycetia</taxon>
        <taxon>Pirellulales</taxon>
        <taxon>Lacipirellulaceae</taxon>
        <taxon>Lacipirellula</taxon>
    </lineage>
</organism>
<gene>
    <name evidence="2" type="ORF">PLANPX_4028</name>
</gene>
<evidence type="ECO:0000313" key="2">
    <source>
        <dbReference type="EMBL" id="BBO34416.1"/>
    </source>
</evidence>
<feature type="chain" id="PRO_5025014865" description="PEP-CTERM protein-sorting domain-containing protein" evidence="1">
    <location>
        <begin position="21"/>
        <end position="269"/>
    </location>
</feature>